<comment type="caution">
    <text evidence="9">The sequence shown here is derived from an EMBL/GenBank/DDBJ whole genome shotgun (WGS) entry which is preliminary data.</text>
</comment>
<evidence type="ECO:0000313" key="10">
    <source>
        <dbReference type="Proteomes" id="UP001165541"/>
    </source>
</evidence>
<dbReference type="Pfam" id="PF01323">
    <property type="entry name" value="DSBA"/>
    <property type="match status" value="1"/>
</dbReference>
<name>A0ABT0YKX5_9BURK</name>
<sequence>MKRRAFTAALSACVGTGRLAPWLAGGALVAAPSARAQTPQAGRDYVVIQPPLRQLGAGKIEVIEFFWYGCPHCNRFEPMLEAWVQQLPADVGFRRVPVAFRDAFVVHQRIYYALEALGRVEDLHRKVFFAIHTEKNPLNTEAAAADFVATQGVDRAQFVEAYRSRDVETKALHARQLSDRYKIDGVPTLGVAGRYWTSGGLTGSLERSLRVADHLIDLARRR</sequence>
<dbReference type="PIRSF" id="PIRSF001488">
    <property type="entry name" value="Tdi_protein"/>
    <property type="match status" value="1"/>
</dbReference>
<dbReference type="EMBL" id="JAMKFE010000003">
    <property type="protein sequence ID" value="MCM5679064.1"/>
    <property type="molecule type" value="Genomic_DNA"/>
</dbReference>
<keyword evidence="10" id="KW-1185">Reference proteome</keyword>
<evidence type="ECO:0000256" key="5">
    <source>
        <dbReference type="ARBA" id="ARBA00023157"/>
    </source>
</evidence>
<dbReference type="PANTHER" id="PTHR35891:SF3">
    <property type="entry name" value="THIOL:DISULFIDE INTERCHANGE PROTEIN DSBL"/>
    <property type="match status" value="1"/>
</dbReference>
<dbReference type="Proteomes" id="UP001165541">
    <property type="component" value="Unassembled WGS sequence"/>
</dbReference>
<dbReference type="InterPro" id="IPR036249">
    <property type="entry name" value="Thioredoxin-like_sf"/>
</dbReference>
<dbReference type="RefSeq" id="WP_251777251.1">
    <property type="nucleotide sequence ID" value="NZ_JAMKFE010000003.1"/>
</dbReference>
<evidence type="ECO:0000256" key="7">
    <source>
        <dbReference type="PIRNR" id="PIRNR001488"/>
    </source>
</evidence>
<protein>
    <recommendedName>
        <fullName evidence="7">Thiol:disulfide interchange protein</fullName>
    </recommendedName>
</protein>
<proteinExistence type="inferred from homology"/>
<reference evidence="9" key="1">
    <citation type="submission" date="2022-05" db="EMBL/GenBank/DDBJ databases">
        <title>Schlegelella sp. nov., isolated from mangrove soil.</title>
        <authorList>
            <person name="Liu Y."/>
            <person name="Ge X."/>
            <person name="Liu W."/>
        </authorList>
    </citation>
    <scope>NUCLEOTIDE SEQUENCE</scope>
    <source>
        <strain evidence="9">S2-27</strain>
    </source>
</reference>
<dbReference type="SUPFAM" id="SSF52833">
    <property type="entry name" value="Thioredoxin-like"/>
    <property type="match status" value="1"/>
</dbReference>
<evidence type="ECO:0000256" key="3">
    <source>
        <dbReference type="ARBA" id="ARBA00022729"/>
    </source>
</evidence>
<evidence type="ECO:0000313" key="9">
    <source>
        <dbReference type="EMBL" id="MCM5679064.1"/>
    </source>
</evidence>
<evidence type="ECO:0000256" key="6">
    <source>
        <dbReference type="ARBA" id="ARBA00023284"/>
    </source>
</evidence>
<keyword evidence="5 7" id="KW-1015">Disulfide bond</keyword>
<dbReference type="InterPro" id="IPR017937">
    <property type="entry name" value="Thioredoxin_CS"/>
</dbReference>
<accession>A0ABT0YKX5</accession>
<comment type="similarity">
    <text evidence="2">Belongs to the thioredoxin family. DsbA subfamily.</text>
</comment>
<evidence type="ECO:0000256" key="2">
    <source>
        <dbReference type="ARBA" id="ARBA00005791"/>
    </source>
</evidence>
<keyword evidence="3" id="KW-0732">Signal</keyword>
<dbReference type="InterPro" id="IPR013766">
    <property type="entry name" value="Thioredoxin_domain"/>
</dbReference>
<dbReference type="InterPro" id="IPR001853">
    <property type="entry name" value="DSBA-like_thioredoxin_dom"/>
</dbReference>
<comment type="subcellular location">
    <subcellularLocation>
        <location evidence="1 7">Periplasm</location>
    </subcellularLocation>
</comment>
<gene>
    <name evidence="9" type="ORF">M8A51_05910</name>
</gene>
<dbReference type="InterPro" id="IPR023205">
    <property type="entry name" value="DsbA/DsbL"/>
</dbReference>
<feature type="domain" description="Thioredoxin" evidence="8">
    <location>
        <begin position="25"/>
        <end position="177"/>
    </location>
</feature>
<dbReference type="PROSITE" id="PS51352">
    <property type="entry name" value="THIOREDOXIN_2"/>
    <property type="match status" value="1"/>
</dbReference>
<dbReference type="InterPro" id="IPR050824">
    <property type="entry name" value="Thiol_disulfide_DsbA"/>
</dbReference>
<evidence type="ECO:0000256" key="1">
    <source>
        <dbReference type="ARBA" id="ARBA00004418"/>
    </source>
</evidence>
<dbReference type="Gene3D" id="3.40.30.10">
    <property type="entry name" value="Glutaredoxin"/>
    <property type="match status" value="1"/>
</dbReference>
<organism evidence="9 10">
    <name type="scientific">Caldimonas mangrovi</name>
    <dbReference type="NCBI Taxonomy" id="2944811"/>
    <lineage>
        <taxon>Bacteria</taxon>
        <taxon>Pseudomonadati</taxon>
        <taxon>Pseudomonadota</taxon>
        <taxon>Betaproteobacteria</taxon>
        <taxon>Burkholderiales</taxon>
        <taxon>Sphaerotilaceae</taxon>
        <taxon>Caldimonas</taxon>
    </lineage>
</organism>
<evidence type="ECO:0000256" key="4">
    <source>
        <dbReference type="ARBA" id="ARBA00022764"/>
    </source>
</evidence>
<keyword evidence="6" id="KW-0676">Redox-active center</keyword>
<keyword evidence="4 7" id="KW-0574">Periplasm</keyword>
<evidence type="ECO:0000259" key="8">
    <source>
        <dbReference type="PROSITE" id="PS51352"/>
    </source>
</evidence>
<dbReference type="CDD" id="cd03019">
    <property type="entry name" value="DsbA_DsbA"/>
    <property type="match status" value="1"/>
</dbReference>
<dbReference type="PANTHER" id="PTHR35891">
    <property type="entry name" value="THIOL:DISULFIDE INTERCHANGE PROTEIN DSBA"/>
    <property type="match status" value="1"/>
</dbReference>
<dbReference type="PROSITE" id="PS00194">
    <property type="entry name" value="THIOREDOXIN_1"/>
    <property type="match status" value="1"/>
</dbReference>